<name>C5L8T6_PERM5</name>
<dbReference type="GeneID" id="9056821"/>
<dbReference type="InParanoid" id="C5L8T6"/>
<keyword evidence="2" id="KW-1185">Reference proteome</keyword>
<dbReference type="AlphaFoldDB" id="C5L8T6"/>
<dbReference type="Proteomes" id="UP000007800">
    <property type="component" value="Unassembled WGS sequence"/>
</dbReference>
<gene>
    <name evidence="1" type="ORF">Pmar_PMAR002163</name>
</gene>
<proteinExistence type="predicted"/>
<dbReference type="OrthoDB" id="453910at2759"/>
<sequence length="126" mass="13740">MITAASDSSLSLPVESKGVKVIHATIGGREVSQRVFDDWIKAMHEEPETKRSRLRDSDDIVEDPADLSMLSGQCASLEIDVPCYDECWPRAAPPVDDPKSVESTVMVAETAGADTIYGMLDELDDI</sequence>
<protein>
    <submittedName>
        <fullName evidence="1">Uncharacterized protein</fullName>
    </submittedName>
</protein>
<evidence type="ECO:0000313" key="1">
    <source>
        <dbReference type="EMBL" id="EER06794.1"/>
    </source>
</evidence>
<evidence type="ECO:0000313" key="2">
    <source>
        <dbReference type="Proteomes" id="UP000007800"/>
    </source>
</evidence>
<reference evidence="1 2" key="1">
    <citation type="submission" date="2008-07" db="EMBL/GenBank/DDBJ databases">
        <authorList>
            <person name="El-Sayed N."/>
            <person name="Caler E."/>
            <person name="Inman J."/>
            <person name="Amedeo P."/>
            <person name="Hass B."/>
            <person name="Wortman J."/>
        </authorList>
    </citation>
    <scope>NUCLEOTIDE SEQUENCE [LARGE SCALE GENOMIC DNA]</scope>
    <source>
        <strain evidence="2">ATCC 50983 / TXsc</strain>
    </source>
</reference>
<dbReference type="EMBL" id="GG680339">
    <property type="protein sequence ID" value="EER06794.1"/>
    <property type="molecule type" value="Genomic_DNA"/>
</dbReference>
<accession>C5L8T6</accession>
<dbReference type="RefSeq" id="XP_002774978.1">
    <property type="nucleotide sequence ID" value="XM_002774932.1"/>
</dbReference>
<organism evidence="2">
    <name type="scientific">Perkinsus marinus (strain ATCC 50983 / TXsc)</name>
    <dbReference type="NCBI Taxonomy" id="423536"/>
    <lineage>
        <taxon>Eukaryota</taxon>
        <taxon>Sar</taxon>
        <taxon>Alveolata</taxon>
        <taxon>Perkinsozoa</taxon>
        <taxon>Perkinsea</taxon>
        <taxon>Perkinsida</taxon>
        <taxon>Perkinsidae</taxon>
        <taxon>Perkinsus</taxon>
    </lineage>
</organism>